<dbReference type="EMBL" id="FNIZ01000007">
    <property type="protein sequence ID" value="SDO69418.1"/>
    <property type="molecule type" value="Genomic_DNA"/>
</dbReference>
<gene>
    <name evidence="2" type="ORF">SAMN05421677_10765</name>
</gene>
<dbReference type="OrthoDB" id="2663636at2"/>
<accession>A0A1H0LMH4</accession>
<feature type="transmembrane region" description="Helical" evidence="1">
    <location>
        <begin position="59"/>
        <end position="84"/>
    </location>
</feature>
<proteinExistence type="predicted"/>
<protein>
    <submittedName>
        <fullName evidence="2">Uncharacterized protein</fullName>
    </submittedName>
</protein>
<reference evidence="3" key="1">
    <citation type="submission" date="2016-10" db="EMBL/GenBank/DDBJ databases">
        <authorList>
            <person name="Varghese N."/>
            <person name="Submissions S."/>
        </authorList>
    </citation>
    <scope>NUCLEOTIDE SEQUENCE [LARGE SCALE GENOMIC DNA]</scope>
    <source>
        <strain evidence="3">CGMCC 1.3703</strain>
    </source>
</reference>
<keyword evidence="1" id="KW-0812">Transmembrane</keyword>
<evidence type="ECO:0000313" key="2">
    <source>
        <dbReference type="EMBL" id="SDO69418.1"/>
    </source>
</evidence>
<dbReference type="STRING" id="240303.SAMN05421677_10765"/>
<evidence type="ECO:0000313" key="3">
    <source>
        <dbReference type="Proteomes" id="UP000198860"/>
    </source>
</evidence>
<sequence length="92" mass="10162">MKRIVIGGFIMLGGLLITLTIILSGAIYATQITSWSGKSKLWHAIFGDKQYGDEVVQSLFLGFPFILGVIITVLGLVILGIEYYKTIEKKIK</sequence>
<name>A0A1H0LMH4_HALAD</name>
<keyword evidence="3" id="KW-1185">Reference proteome</keyword>
<evidence type="ECO:0000256" key="1">
    <source>
        <dbReference type="SAM" id="Phobius"/>
    </source>
</evidence>
<keyword evidence="1" id="KW-0472">Membrane</keyword>
<keyword evidence="1" id="KW-1133">Transmembrane helix</keyword>
<dbReference type="AlphaFoldDB" id="A0A1H0LMH4"/>
<dbReference type="RefSeq" id="WP_089652138.1">
    <property type="nucleotide sequence ID" value="NZ_FNIZ01000007.1"/>
</dbReference>
<organism evidence="2 3">
    <name type="scientific">Halobacillus aidingensis</name>
    <dbReference type="NCBI Taxonomy" id="240303"/>
    <lineage>
        <taxon>Bacteria</taxon>
        <taxon>Bacillati</taxon>
        <taxon>Bacillota</taxon>
        <taxon>Bacilli</taxon>
        <taxon>Bacillales</taxon>
        <taxon>Bacillaceae</taxon>
        <taxon>Halobacillus</taxon>
    </lineage>
</organism>
<dbReference type="Proteomes" id="UP000198860">
    <property type="component" value="Unassembled WGS sequence"/>
</dbReference>